<keyword evidence="5 8" id="KW-0378">Hydrolase</keyword>
<accession>A0A6A6SB55</accession>
<evidence type="ECO:0000256" key="7">
    <source>
        <dbReference type="ARBA" id="ARBA00023157"/>
    </source>
</evidence>
<evidence type="ECO:0000256" key="5">
    <source>
        <dbReference type="ARBA" id="ARBA00022801"/>
    </source>
</evidence>
<dbReference type="InterPro" id="IPR011118">
    <property type="entry name" value="Tannase/feruloyl_esterase"/>
</dbReference>
<evidence type="ECO:0000256" key="4">
    <source>
        <dbReference type="ARBA" id="ARBA00022729"/>
    </source>
</evidence>
<keyword evidence="10" id="KW-1185">Reference proteome</keyword>
<dbReference type="PANTHER" id="PTHR33938:SF13">
    <property type="entry name" value="CARBOXYLIC ESTER HYDROLASE"/>
    <property type="match status" value="1"/>
</dbReference>
<keyword evidence="3" id="KW-0479">Metal-binding</keyword>
<evidence type="ECO:0000313" key="9">
    <source>
        <dbReference type="EMBL" id="KAF2643394.1"/>
    </source>
</evidence>
<reference evidence="9" key="1">
    <citation type="journal article" date="2020" name="Stud. Mycol.">
        <title>101 Dothideomycetes genomes: a test case for predicting lifestyles and emergence of pathogens.</title>
        <authorList>
            <person name="Haridas S."/>
            <person name="Albert R."/>
            <person name="Binder M."/>
            <person name="Bloem J."/>
            <person name="Labutti K."/>
            <person name="Salamov A."/>
            <person name="Andreopoulos B."/>
            <person name="Baker S."/>
            <person name="Barry K."/>
            <person name="Bills G."/>
            <person name="Bluhm B."/>
            <person name="Cannon C."/>
            <person name="Castanera R."/>
            <person name="Culley D."/>
            <person name="Daum C."/>
            <person name="Ezra D."/>
            <person name="Gonzalez J."/>
            <person name="Henrissat B."/>
            <person name="Kuo A."/>
            <person name="Liang C."/>
            <person name="Lipzen A."/>
            <person name="Lutzoni F."/>
            <person name="Magnuson J."/>
            <person name="Mondo S."/>
            <person name="Nolan M."/>
            <person name="Ohm R."/>
            <person name="Pangilinan J."/>
            <person name="Park H.-J."/>
            <person name="Ramirez L."/>
            <person name="Alfaro M."/>
            <person name="Sun H."/>
            <person name="Tritt A."/>
            <person name="Yoshinaga Y."/>
            <person name="Zwiers L.-H."/>
            <person name="Turgeon B."/>
            <person name="Goodwin S."/>
            <person name="Spatafora J."/>
            <person name="Crous P."/>
            <person name="Grigoriev I."/>
        </authorList>
    </citation>
    <scope>NUCLEOTIDE SEQUENCE</scope>
    <source>
        <strain evidence="9">CBS 473.64</strain>
    </source>
</reference>
<keyword evidence="2" id="KW-0719">Serine esterase</keyword>
<dbReference type="AlphaFoldDB" id="A0A6A6SB55"/>
<name>A0A6A6SB55_9PLEO</name>
<dbReference type="GO" id="GO:0046872">
    <property type="term" value="F:metal ion binding"/>
    <property type="evidence" value="ECO:0007669"/>
    <property type="project" value="UniProtKB-KW"/>
</dbReference>
<proteinExistence type="inferred from homology"/>
<keyword evidence="4" id="KW-0732">Signal</keyword>
<comment type="similarity">
    <text evidence="1 8">Belongs to the tannase family.</text>
</comment>
<dbReference type="GO" id="GO:0030600">
    <property type="term" value="F:feruloyl esterase activity"/>
    <property type="evidence" value="ECO:0007669"/>
    <property type="project" value="UniProtKB-ARBA"/>
</dbReference>
<protein>
    <recommendedName>
        <fullName evidence="8">Carboxylic ester hydrolase</fullName>
        <ecNumber evidence="8">3.1.1.-</ecNumber>
    </recommendedName>
</protein>
<keyword evidence="6" id="KW-0106">Calcium</keyword>
<dbReference type="OrthoDB" id="3039123at2759"/>
<evidence type="ECO:0000256" key="2">
    <source>
        <dbReference type="ARBA" id="ARBA00022487"/>
    </source>
</evidence>
<evidence type="ECO:0000256" key="6">
    <source>
        <dbReference type="ARBA" id="ARBA00022837"/>
    </source>
</evidence>
<organism evidence="9 10">
    <name type="scientific">Massarina eburnea CBS 473.64</name>
    <dbReference type="NCBI Taxonomy" id="1395130"/>
    <lineage>
        <taxon>Eukaryota</taxon>
        <taxon>Fungi</taxon>
        <taxon>Dikarya</taxon>
        <taxon>Ascomycota</taxon>
        <taxon>Pezizomycotina</taxon>
        <taxon>Dothideomycetes</taxon>
        <taxon>Pleosporomycetidae</taxon>
        <taxon>Pleosporales</taxon>
        <taxon>Massarineae</taxon>
        <taxon>Massarinaceae</taxon>
        <taxon>Massarina</taxon>
    </lineage>
</organism>
<evidence type="ECO:0000313" key="10">
    <source>
        <dbReference type="Proteomes" id="UP000799753"/>
    </source>
</evidence>
<keyword evidence="7" id="KW-1015">Disulfide bond</keyword>
<sequence>MSLSQLAVNCTSSVISYPTIFGAQFTAIEAALVQNYSTFVLGSSNFNHGDIEGKNLSFCNVTLTHTHPGQNDTIKTKVWLPIQPAWNSRLQAVGGAGYVAGLQAFTDNEMSGAIGEGYATVTSNGGVPNEFLSDWALLSPGNVDLFALQNFGHVALKDSAIAAQSVVESFYGTKANFSYWSGCSQGGRQGLMFAQKYPEVFDGIAASSPAIQWDKLALAVQFPQQIMHERGEYPNPCEIDALTTAAIADCGKGGIIDDPDSCHFDPYTLVGTVVNCTSSGTGLKITEAAAVVADAAWNGARDADGKFLWYTPGHAANLTAPILGVARTTCSTNGTCTASDISLLTDWIRFFVEKDPNFDFNSMSREDYVHAFRTNVLEYSDFGTASPDLSEFRKAGGKMITYQGLADEIIPFRSTRYYYDTVTALDPNVHDFYRLFESPGLGHCYGGVGGYPSGTFDALVKWVEEGVVPELLEATSITNRSTILFPYSTKAEVKTE</sequence>
<evidence type="ECO:0000256" key="8">
    <source>
        <dbReference type="RuleBase" id="RU361238"/>
    </source>
</evidence>
<dbReference type="Proteomes" id="UP000799753">
    <property type="component" value="Unassembled WGS sequence"/>
</dbReference>
<dbReference type="Gene3D" id="3.40.50.1820">
    <property type="entry name" value="alpha/beta hydrolase"/>
    <property type="match status" value="1"/>
</dbReference>
<dbReference type="Pfam" id="PF07519">
    <property type="entry name" value="Tannase"/>
    <property type="match status" value="1"/>
</dbReference>
<dbReference type="EMBL" id="MU006780">
    <property type="protein sequence ID" value="KAF2643394.1"/>
    <property type="molecule type" value="Genomic_DNA"/>
</dbReference>
<evidence type="ECO:0000256" key="1">
    <source>
        <dbReference type="ARBA" id="ARBA00006249"/>
    </source>
</evidence>
<dbReference type="EC" id="3.1.1.-" evidence="8"/>
<gene>
    <name evidence="9" type="ORF">P280DRAFT_446934</name>
</gene>
<dbReference type="InterPro" id="IPR029058">
    <property type="entry name" value="AB_hydrolase_fold"/>
</dbReference>
<dbReference type="PANTHER" id="PTHR33938">
    <property type="entry name" value="FERULOYL ESTERASE B-RELATED"/>
    <property type="match status" value="1"/>
</dbReference>
<dbReference type="SUPFAM" id="SSF53474">
    <property type="entry name" value="alpha/beta-Hydrolases"/>
    <property type="match status" value="1"/>
</dbReference>
<evidence type="ECO:0000256" key="3">
    <source>
        <dbReference type="ARBA" id="ARBA00022723"/>
    </source>
</evidence>